<keyword evidence="4" id="KW-1185">Reference proteome</keyword>
<sequence>MKPMTAMLLGLALLAAPPLLLAAPPAQAADVAHEQVARVAEQLRRAEAVREIKRLQHSYVHYLQLGLWDEAASLFARDGALGEGRARVMGPQAIAAHLRKTIGQGQDGIAQGRLHVDMIFSPVVTLSVDGTRGKGRWHSLGIDAHYGERADWSGAIQENVYVLEDGKWKFAMLHPYPLFAGSYEAGWKNVDPVLRAVPFHFSVDSLGIPSTRLQDGWTAPAGPAPSLADLERRVARLNDASQIENLQNAYGYYVDRRLWDDVTDLFAPDGVMEAAGDRAQGRKAIRAALEAVAPAGLRSGELNDRLQFDMVITVAPDGASATARGIELGMVGKANAWGAWTLATFENLYVKRDGKWMLAHMRLYPRARTDYAQGWAKSAIPDAPLGRAGRAVPARQAALQYPGTAFPALSFANPVTDKAPAYPASMTILPAPVPASATAPAPPANPSDPAARLAEIERQLAIASAYDGAENVSTAYGYYIDEFLWRPIGDLFSKQGWKELSYVGTYVGNERVFQSLARRYGNGGRFVPSMAIHQKMQPVTTVAADGKSARIHLRLFQLGTSNDPGGAQIGGHYENGAVLEDGLWKISAMDLDYVWTGDLATGWTKADPASNTRFVPDPDVMKGYPPDGPLRGPSTAPWPDLLPVALHFRNPVSGRAPELLLPPRHF</sequence>
<proteinExistence type="predicted"/>
<reference evidence="3 4" key="1">
    <citation type="submission" date="2020-08" db="EMBL/GenBank/DDBJ databases">
        <title>Exploring microbial biodiversity for novel pathways involved in the catabolism of aromatic compounds derived from lignin.</title>
        <authorList>
            <person name="Elkins J."/>
        </authorList>
    </citation>
    <scope>NUCLEOTIDE SEQUENCE [LARGE SCALE GENOMIC DNA]</scope>
    <source>
        <strain evidence="3 4">B1D3A</strain>
    </source>
</reference>
<dbReference type="Proteomes" id="UP001138540">
    <property type="component" value="Unassembled WGS sequence"/>
</dbReference>
<evidence type="ECO:0000313" key="4">
    <source>
        <dbReference type="Proteomes" id="UP001138540"/>
    </source>
</evidence>
<dbReference type="RefSeq" id="WP_184151217.1">
    <property type="nucleotide sequence ID" value="NZ_JACHKA010000001.1"/>
</dbReference>
<dbReference type="EMBL" id="JACHKA010000001">
    <property type="protein sequence ID" value="MBB5985177.1"/>
    <property type="molecule type" value="Genomic_DNA"/>
</dbReference>
<evidence type="ECO:0000259" key="2">
    <source>
        <dbReference type="Pfam" id="PF13577"/>
    </source>
</evidence>
<dbReference type="Pfam" id="PF13577">
    <property type="entry name" value="SnoaL_4"/>
    <property type="match status" value="3"/>
</dbReference>
<dbReference type="InterPro" id="IPR037401">
    <property type="entry name" value="SnoaL-like"/>
</dbReference>
<protein>
    <recommendedName>
        <fullName evidence="2">SnoaL-like domain-containing protein</fullName>
    </recommendedName>
</protein>
<name>A0ABR6NEW3_9SPHN</name>
<dbReference type="InterPro" id="IPR032710">
    <property type="entry name" value="NTF2-like_dom_sf"/>
</dbReference>
<keyword evidence="1" id="KW-0732">Signal</keyword>
<comment type="caution">
    <text evidence="3">The sequence shown here is derived from an EMBL/GenBank/DDBJ whole genome shotgun (WGS) entry which is preliminary data.</text>
</comment>
<gene>
    <name evidence="3" type="ORF">HNP60_001151</name>
</gene>
<feature type="signal peptide" evidence="1">
    <location>
        <begin position="1"/>
        <end position="28"/>
    </location>
</feature>
<feature type="domain" description="SnoaL-like" evidence="2">
    <location>
        <begin position="470"/>
        <end position="589"/>
    </location>
</feature>
<feature type="domain" description="SnoaL-like" evidence="2">
    <location>
        <begin position="236"/>
        <end position="362"/>
    </location>
</feature>
<feature type="chain" id="PRO_5046305422" description="SnoaL-like domain-containing protein" evidence="1">
    <location>
        <begin position="29"/>
        <end position="666"/>
    </location>
</feature>
<organism evidence="3 4">
    <name type="scientific">Sphingobium lignivorans</name>
    <dbReference type="NCBI Taxonomy" id="2735886"/>
    <lineage>
        <taxon>Bacteria</taxon>
        <taxon>Pseudomonadati</taxon>
        <taxon>Pseudomonadota</taxon>
        <taxon>Alphaproteobacteria</taxon>
        <taxon>Sphingomonadales</taxon>
        <taxon>Sphingomonadaceae</taxon>
        <taxon>Sphingobium</taxon>
    </lineage>
</organism>
<dbReference type="SUPFAM" id="SSF54427">
    <property type="entry name" value="NTF2-like"/>
    <property type="match status" value="3"/>
</dbReference>
<evidence type="ECO:0000256" key="1">
    <source>
        <dbReference type="SAM" id="SignalP"/>
    </source>
</evidence>
<dbReference type="Gene3D" id="3.10.450.50">
    <property type="match status" value="3"/>
</dbReference>
<feature type="domain" description="SnoaL-like" evidence="2">
    <location>
        <begin position="44"/>
        <end position="171"/>
    </location>
</feature>
<evidence type="ECO:0000313" key="3">
    <source>
        <dbReference type="EMBL" id="MBB5985177.1"/>
    </source>
</evidence>
<accession>A0ABR6NEW3</accession>